<dbReference type="RefSeq" id="WP_344248042.1">
    <property type="nucleotide sequence ID" value="NZ_BAAAPM010000003.1"/>
</dbReference>
<feature type="transmembrane region" description="Helical" evidence="1">
    <location>
        <begin position="100"/>
        <end position="124"/>
    </location>
</feature>
<accession>A0ABN2JE69</accession>
<dbReference type="EMBL" id="BAAAPM010000003">
    <property type="protein sequence ID" value="GAA1723832.1"/>
    <property type="molecule type" value="Genomic_DNA"/>
</dbReference>
<dbReference type="PANTHER" id="PTHR30336">
    <property type="entry name" value="INNER MEMBRANE PROTEIN, PROBABLE PERMEASE"/>
    <property type="match status" value="1"/>
</dbReference>
<evidence type="ECO:0000259" key="2">
    <source>
        <dbReference type="Pfam" id="PF02698"/>
    </source>
</evidence>
<reference evidence="3 4" key="1">
    <citation type="journal article" date="2019" name="Int. J. Syst. Evol. Microbiol.">
        <title>The Global Catalogue of Microorganisms (GCM) 10K type strain sequencing project: providing services to taxonomists for standard genome sequencing and annotation.</title>
        <authorList>
            <consortium name="The Broad Institute Genomics Platform"/>
            <consortium name="The Broad Institute Genome Sequencing Center for Infectious Disease"/>
            <person name="Wu L."/>
            <person name="Ma J."/>
        </authorList>
    </citation>
    <scope>NUCLEOTIDE SEQUENCE [LARGE SCALE GENOMIC DNA]</scope>
    <source>
        <strain evidence="3 4">JCM 15589</strain>
    </source>
</reference>
<comment type="caution">
    <text evidence="3">The sequence shown here is derived from an EMBL/GenBank/DDBJ whole genome shotgun (WGS) entry which is preliminary data.</text>
</comment>
<feature type="transmembrane region" description="Helical" evidence="1">
    <location>
        <begin position="63"/>
        <end position="88"/>
    </location>
</feature>
<dbReference type="InterPro" id="IPR003848">
    <property type="entry name" value="DUF218"/>
</dbReference>
<feature type="transmembrane region" description="Helical" evidence="1">
    <location>
        <begin position="36"/>
        <end position="57"/>
    </location>
</feature>
<keyword evidence="1" id="KW-1133">Transmembrane helix</keyword>
<keyword evidence="4" id="KW-1185">Reference proteome</keyword>
<dbReference type="CDD" id="cd06259">
    <property type="entry name" value="YdcF-like"/>
    <property type="match status" value="1"/>
</dbReference>
<evidence type="ECO:0000313" key="4">
    <source>
        <dbReference type="Proteomes" id="UP001501138"/>
    </source>
</evidence>
<protein>
    <submittedName>
        <fullName evidence="3">YdcF family protein</fullName>
    </submittedName>
</protein>
<dbReference type="PANTHER" id="PTHR30336:SF4">
    <property type="entry name" value="ENVELOPE BIOGENESIS FACTOR ELYC"/>
    <property type="match status" value="1"/>
</dbReference>
<gene>
    <name evidence="3" type="ORF">GCM10009809_19550</name>
</gene>
<feature type="domain" description="DUF218" evidence="2">
    <location>
        <begin position="170"/>
        <end position="312"/>
    </location>
</feature>
<organism evidence="3 4">
    <name type="scientific">Isoptericola hypogeus</name>
    <dbReference type="NCBI Taxonomy" id="300179"/>
    <lineage>
        <taxon>Bacteria</taxon>
        <taxon>Bacillati</taxon>
        <taxon>Actinomycetota</taxon>
        <taxon>Actinomycetes</taxon>
        <taxon>Micrococcales</taxon>
        <taxon>Promicromonosporaceae</taxon>
        <taxon>Isoptericola</taxon>
    </lineage>
</organism>
<proteinExistence type="predicted"/>
<dbReference type="Proteomes" id="UP001501138">
    <property type="component" value="Unassembled WGS sequence"/>
</dbReference>
<name>A0ABN2JE69_9MICO</name>
<dbReference type="InterPro" id="IPR014729">
    <property type="entry name" value="Rossmann-like_a/b/a_fold"/>
</dbReference>
<dbReference type="Pfam" id="PF02698">
    <property type="entry name" value="DUF218"/>
    <property type="match status" value="1"/>
</dbReference>
<evidence type="ECO:0000256" key="1">
    <source>
        <dbReference type="SAM" id="Phobius"/>
    </source>
</evidence>
<feature type="transmembrane region" description="Helical" evidence="1">
    <location>
        <begin position="6"/>
        <end position="24"/>
    </location>
</feature>
<dbReference type="InterPro" id="IPR051599">
    <property type="entry name" value="Cell_Envelope_Assoc"/>
</dbReference>
<evidence type="ECO:0000313" key="3">
    <source>
        <dbReference type="EMBL" id="GAA1723832.1"/>
    </source>
</evidence>
<feature type="transmembrane region" description="Helical" evidence="1">
    <location>
        <begin position="323"/>
        <end position="344"/>
    </location>
</feature>
<sequence length="347" mass="36116">MSADVGGVASAAVATVFWGTWLAWSLRQDRRRLRNGFLLMAVVYTASGLVGALVSLVPGGVDAVGWITLALLAALALALLALPVFLVLNGVTMVRRERRSLGNLLSLLAGLAMLAAPVVVAAPVALRQSWAWGLAAAVGLATAWLGFTFLGFAAQTLLYRRYAARVPARAVIVLGSKVVGGRVPPLLAARLTTAVAAAERLGGPGGAVPIVPSGGQGADEDRPEGVAMARWLESRGVPRDRILVEDAARTTRENLTYGVALLRERGVDGPYLVATNNYHAPRAALEAMDLGLDVHAVGAPTAGYFFPSAYLREFVAVLRRRRAVHAVAAALIVVAAVGTTVLAVPGA</sequence>
<dbReference type="Gene3D" id="3.40.50.620">
    <property type="entry name" value="HUPs"/>
    <property type="match status" value="1"/>
</dbReference>
<keyword evidence="1" id="KW-0472">Membrane</keyword>
<keyword evidence="1" id="KW-0812">Transmembrane</keyword>
<feature type="transmembrane region" description="Helical" evidence="1">
    <location>
        <begin position="130"/>
        <end position="159"/>
    </location>
</feature>